<keyword evidence="15" id="KW-1185">Reference proteome</keyword>
<protein>
    <recommendedName>
        <fullName evidence="3">histidine kinase</fullName>
        <ecNumber evidence="3">2.7.13.3</ecNumber>
    </recommendedName>
</protein>
<accession>A0ABU0T6Y0</accession>
<keyword evidence="9" id="KW-0902">Two-component regulatory system</keyword>
<evidence type="ECO:0000256" key="9">
    <source>
        <dbReference type="ARBA" id="ARBA00023012"/>
    </source>
</evidence>
<dbReference type="SUPFAM" id="SSF47384">
    <property type="entry name" value="Homodimeric domain of signal transducing histidine kinase"/>
    <property type="match status" value="1"/>
</dbReference>
<feature type="domain" description="Histidine kinase" evidence="12">
    <location>
        <begin position="180"/>
        <end position="395"/>
    </location>
</feature>
<evidence type="ECO:0000256" key="1">
    <source>
        <dbReference type="ARBA" id="ARBA00000085"/>
    </source>
</evidence>
<evidence type="ECO:0000256" key="5">
    <source>
        <dbReference type="ARBA" id="ARBA00022679"/>
    </source>
</evidence>
<keyword evidence="7 14" id="KW-0418">Kinase</keyword>
<feature type="domain" description="HAMP" evidence="13">
    <location>
        <begin position="119"/>
        <end position="172"/>
    </location>
</feature>
<dbReference type="SUPFAM" id="SSF158472">
    <property type="entry name" value="HAMP domain-like"/>
    <property type="match status" value="1"/>
</dbReference>
<proteinExistence type="predicted"/>
<comment type="subcellular location">
    <subcellularLocation>
        <location evidence="2">Cell membrane</location>
    </subcellularLocation>
</comment>
<dbReference type="Gene3D" id="6.10.340.10">
    <property type="match status" value="1"/>
</dbReference>
<evidence type="ECO:0000256" key="2">
    <source>
        <dbReference type="ARBA" id="ARBA00004236"/>
    </source>
</evidence>
<evidence type="ECO:0000259" key="12">
    <source>
        <dbReference type="PROSITE" id="PS50109"/>
    </source>
</evidence>
<dbReference type="EMBL" id="JAUSZI010000002">
    <property type="protein sequence ID" value="MDQ1030746.1"/>
    <property type="molecule type" value="Genomic_DNA"/>
</dbReference>
<dbReference type="RefSeq" id="WP_307526525.1">
    <property type="nucleotide sequence ID" value="NZ_JAUSZI010000002.1"/>
</dbReference>
<dbReference type="EC" id="2.7.13.3" evidence="3"/>
<evidence type="ECO:0000259" key="13">
    <source>
        <dbReference type="PROSITE" id="PS50885"/>
    </source>
</evidence>
<dbReference type="PANTHER" id="PTHR45436:SF5">
    <property type="entry name" value="SENSOR HISTIDINE KINASE TRCS"/>
    <property type="match status" value="1"/>
</dbReference>
<keyword evidence="6 11" id="KW-0812">Transmembrane</keyword>
<sequence length="409" mass="44344">MIGALRIVRARLRLPAFTHTIRFRLTVLYSGLLFVLTALVLGGTYLAVERSGEAHPVSKQFSASKYVNDEYVGEIPVVKVQEVEAAVNYETLANLRRFSFAVLGGLAVTSLAIGWILSGRALRPVRAISRTAAEIQATDLSQRIRLDGPKDELRDLADTVDSMLDRLDEAFRAQRQLIDDASHELRSPLAIIRANLDAVLTAEESEEAERRAAVRSVDRATTRMTRLVEDLLATARRTAPALADADVDLAAAAGEACEEFAPLAAERGLVLHRRLTTGLTVIGDHDALRRAVGNLLSNAVRLSPPGTGITVAAGRVDGWLWASVQDEGPGILDDDQTRVFDRFWRAKGNGGGRDRHAGLGLAIVRQIVESHGGQIRLFSTLGKGSTFVLWFPSPGADHTNTAPPDEQPS</sequence>
<comment type="catalytic activity">
    <reaction evidence="1">
        <text>ATP + protein L-histidine = ADP + protein N-phospho-L-histidine.</text>
        <dbReference type="EC" id="2.7.13.3"/>
    </reaction>
</comment>
<evidence type="ECO:0000256" key="10">
    <source>
        <dbReference type="ARBA" id="ARBA00023136"/>
    </source>
</evidence>
<dbReference type="Gene3D" id="1.10.287.130">
    <property type="match status" value="1"/>
</dbReference>
<dbReference type="PRINTS" id="PR00344">
    <property type="entry name" value="BCTRLSENSOR"/>
</dbReference>
<dbReference type="InterPro" id="IPR050428">
    <property type="entry name" value="TCS_sensor_his_kinase"/>
</dbReference>
<dbReference type="SMART" id="SM00388">
    <property type="entry name" value="HisKA"/>
    <property type="match status" value="1"/>
</dbReference>
<dbReference type="InterPro" id="IPR005467">
    <property type="entry name" value="His_kinase_dom"/>
</dbReference>
<dbReference type="GO" id="GO:0016301">
    <property type="term" value="F:kinase activity"/>
    <property type="evidence" value="ECO:0007669"/>
    <property type="project" value="UniProtKB-KW"/>
</dbReference>
<evidence type="ECO:0000256" key="3">
    <source>
        <dbReference type="ARBA" id="ARBA00012438"/>
    </source>
</evidence>
<keyword evidence="4" id="KW-0597">Phosphoprotein</keyword>
<feature type="transmembrane region" description="Helical" evidence="11">
    <location>
        <begin position="98"/>
        <end position="117"/>
    </location>
</feature>
<evidence type="ECO:0000313" key="14">
    <source>
        <dbReference type="EMBL" id="MDQ1030746.1"/>
    </source>
</evidence>
<organism evidence="14 15">
    <name type="scientific">Streptomyces umbrinus</name>
    <dbReference type="NCBI Taxonomy" id="67370"/>
    <lineage>
        <taxon>Bacteria</taxon>
        <taxon>Bacillati</taxon>
        <taxon>Actinomycetota</taxon>
        <taxon>Actinomycetes</taxon>
        <taxon>Kitasatosporales</taxon>
        <taxon>Streptomycetaceae</taxon>
        <taxon>Streptomyces</taxon>
        <taxon>Streptomyces phaeochromogenes group</taxon>
    </lineage>
</organism>
<keyword evidence="5" id="KW-0808">Transferase</keyword>
<dbReference type="InterPro" id="IPR003660">
    <property type="entry name" value="HAMP_dom"/>
</dbReference>
<evidence type="ECO:0000256" key="6">
    <source>
        <dbReference type="ARBA" id="ARBA00022692"/>
    </source>
</evidence>
<dbReference type="SUPFAM" id="SSF55874">
    <property type="entry name" value="ATPase domain of HSP90 chaperone/DNA topoisomerase II/histidine kinase"/>
    <property type="match status" value="1"/>
</dbReference>
<evidence type="ECO:0000256" key="7">
    <source>
        <dbReference type="ARBA" id="ARBA00022777"/>
    </source>
</evidence>
<dbReference type="InterPro" id="IPR036097">
    <property type="entry name" value="HisK_dim/P_sf"/>
</dbReference>
<name>A0ABU0T6Y0_9ACTN</name>
<dbReference type="InterPro" id="IPR036890">
    <property type="entry name" value="HATPase_C_sf"/>
</dbReference>
<evidence type="ECO:0000313" key="15">
    <source>
        <dbReference type="Proteomes" id="UP001230328"/>
    </source>
</evidence>
<dbReference type="Pfam" id="PF02518">
    <property type="entry name" value="HATPase_c"/>
    <property type="match status" value="1"/>
</dbReference>
<keyword evidence="8 11" id="KW-1133">Transmembrane helix</keyword>
<dbReference type="SMART" id="SM00387">
    <property type="entry name" value="HATPase_c"/>
    <property type="match status" value="1"/>
</dbReference>
<dbReference type="InterPro" id="IPR003661">
    <property type="entry name" value="HisK_dim/P_dom"/>
</dbReference>
<dbReference type="Gene3D" id="3.30.565.10">
    <property type="entry name" value="Histidine kinase-like ATPase, C-terminal domain"/>
    <property type="match status" value="1"/>
</dbReference>
<dbReference type="InterPro" id="IPR003594">
    <property type="entry name" value="HATPase_dom"/>
</dbReference>
<keyword evidence="10 11" id="KW-0472">Membrane</keyword>
<dbReference type="PANTHER" id="PTHR45436">
    <property type="entry name" value="SENSOR HISTIDINE KINASE YKOH"/>
    <property type="match status" value="1"/>
</dbReference>
<dbReference type="CDD" id="cd06225">
    <property type="entry name" value="HAMP"/>
    <property type="match status" value="1"/>
</dbReference>
<feature type="transmembrane region" description="Helical" evidence="11">
    <location>
        <begin position="21"/>
        <end position="48"/>
    </location>
</feature>
<dbReference type="Pfam" id="PF00512">
    <property type="entry name" value="HisKA"/>
    <property type="match status" value="1"/>
</dbReference>
<dbReference type="PROSITE" id="PS50109">
    <property type="entry name" value="HIS_KIN"/>
    <property type="match status" value="1"/>
</dbReference>
<evidence type="ECO:0000256" key="4">
    <source>
        <dbReference type="ARBA" id="ARBA00022553"/>
    </source>
</evidence>
<gene>
    <name evidence="14" type="ORF">QF035_008328</name>
</gene>
<evidence type="ECO:0000256" key="11">
    <source>
        <dbReference type="SAM" id="Phobius"/>
    </source>
</evidence>
<dbReference type="CDD" id="cd00082">
    <property type="entry name" value="HisKA"/>
    <property type="match status" value="1"/>
</dbReference>
<reference evidence="14 15" key="1">
    <citation type="submission" date="2023-07" db="EMBL/GenBank/DDBJ databases">
        <title>Comparative genomics of wheat-associated soil bacteria to identify genetic determinants of phenazine resistance.</title>
        <authorList>
            <person name="Mouncey N."/>
        </authorList>
    </citation>
    <scope>NUCLEOTIDE SEQUENCE [LARGE SCALE GENOMIC DNA]</scope>
    <source>
        <strain evidence="14 15">V2I4</strain>
    </source>
</reference>
<evidence type="ECO:0000256" key="8">
    <source>
        <dbReference type="ARBA" id="ARBA00022989"/>
    </source>
</evidence>
<dbReference type="Proteomes" id="UP001230328">
    <property type="component" value="Unassembled WGS sequence"/>
</dbReference>
<comment type="caution">
    <text evidence="14">The sequence shown here is derived from an EMBL/GenBank/DDBJ whole genome shotgun (WGS) entry which is preliminary data.</text>
</comment>
<dbReference type="PROSITE" id="PS50885">
    <property type="entry name" value="HAMP"/>
    <property type="match status" value="1"/>
</dbReference>
<dbReference type="CDD" id="cd00075">
    <property type="entry name" value="HATPase"/>
    <property type="match status" value="1"/>
</dbReference>
<dbReference type="InterPro" id="IPR004358">
    <property type="entry name" value="Sig_transdc_His_kin-like_C"/>
</dbReference>
<dbReference type="Pfam" id="PF00672">
    <property type="entry name" value="HAMP"/>
    <property type="match status" value="1"/>
</dbReference>
<dbReference type="SMART" id="SM00304">
    <property type="entry name" value="HAMP"/>
    <property type="match status" value="1"/>
</dbReference>